<keyword evidence="3" id="KW-1185">Reference proteome</keyword>
<dbReference type="AlphaFoldDB" id="A0A6A5Q639"/>
<accession>A0A6A5Q639</accession>
<organism evidence="2 3">
    <name type="scientific">Ampelomyces quisqualis</name>
    <name type="common">Powdery mildew agent</name>
    <dbReference type="NCBI Taxonomy" id="50730"/>
    <lineage>
        <taxon>Eukaryota</taxon>
        <taxon>Fungi</taxon>
        <taxon>Dikarya</taxon>
        <taxon>Ascomycota</taxon>
        <taxon>Pezizomycotina</taxon>
        <taxon>Dothideomycetes</taxon>
        <taxon>Pleosporomycetidae</taxon>
        <taxon>Pleosporales</taxon>
        <taxon>Pleosporineae</taxon>
        <taxon>Phaeosphaeriaceae</taxon>
        <taxon>Ampelomyces</taxon>
    </lineage>
</organism>
<protein>
    <submittedName>
        <fullName evidence="2">Uncharacterized protein</fullName>
    </submittedName>
</protein>
<proteinExistence type="predicted"/>
<reference evidence="2" key="1">
    <citation type="journal article" date="2020" name="Stud. Mycol.">
        <title>101 Dothideomycetes genomes: a test case for predicting lifestyles and emergence of pathogens.</title>
        <authorList>
            <person name="Haridas S."/>
            <person name="Albert R."/>
            <person name="Binder M."/>
            <person name="Bloem J."/>
            <person name="Labutti K."/>
            <person name="Salamov A."/>
            <person name="Andreopoulos B."/>
            <person name="Baker S."/>
            <person name="Barry K."/>
            <person name="Bills G."/>
            <person name="Bluhm B."/>
            <person name="Cannon C."/>
            <person name="Castanera R."/>
            <person name="Culley D."/>
            <person name="Daum C."/>
            <person name="Ezra D."/>
            <person name="Gonzalez J."/>
            <person name="Henrissat B."/>
            <person name="Kuo A."/>
            <person name="Liang C."/>
            <person name="Lipzen A."/>
            <person name="Lutzoni F."/>
            <person name="Magnuson J."/>
            <person name="Mondo S."/>
            <person name="Nolan M."/>
            <person name="Ohm R."/>
            <person name="Pangilinan J."/>
            <person name="Park H.-J."/>
            <person name="Ramirez L."/>
            <person name="Alfaro M."/>
            <person name="Sun H."/>
            <person name="Tritt A."/>
            <person name="Yoshinaga Y."/>
            <person name="Zwiers L.-H."/>
            <person name="Turgeon B."/>
            <person name="Goodwin S."/>
            <person name="Spatafora J."/>
            <person name="Crous P."/>
            <person name="Grigoriev I."/>
        </authorList>
    </citation>
    <scope>NUCLEOTIDE SEQUENCE</scope>
    <source>
        <strain evidence="2">HMLAC05119</strain>
    </source>
</reference>
<dbReference type="Proteomes" id="UP000800096">
    <property type="component" value="Unassembled WGS sequence"/>
</dbReference>
<feature type="region of interest" description="Disordered" evidence="1">
    <location>
        <begin position="151"/>
        <end position="170"/>
    </location>
</feature>
<sequence length="419" mass="45649">MGASETSPPSSSSVFRTNSAADCAISLDLPMMRPSPLAPSVPFQSFLALDHTQAACIPQHDGVEGCDDLDVQGEDQQEGKTKMQGSQPILIPTASEMRKLKMLKKDLNLTSPSSLDLDLPIMHPLPPFPNFHRVSTPIRLLRNGIGSGRGEDVNLRANNGNGQSRTTSRPIYPITTHSLKNKQRIRSKIPMRNLHAAFEELPTRPWTPSPRIPSPPHWLLNPTTGFPLNLDLDIGGSERKYPKLTPCLDGADQFDPRHNLLSSFHHPQRQVSSFASRPDTDTGSAPRDRRLLSAWTTPRTPCLGPTKNLPLPPSFPSSYLGERGAKGSKRPRSAAYDASQACKKEQEQKIVQIEVKLRDVMVALESTCSSSSLLPTSPSESASKLSTAAHGEEGAVEVVLTVKVRKGMKVSLIVDAAEC</sequence>
<name>A0A6A5Q639_AMPQU</name>
<evidence type="ECO:0000313" key="3">
    <source>
        <dbReference type="Proteomes" id="UP000800096"/>
    </source>
</evidence>
<feature type="compositionally biased region" description="Polar residues" evidence="1">
    <location>
        <begin position="156"/>
        <end position="169"/>
    </location>
</feature>
<gene>
    <name evidence="2" type="ORF">BDU57DRAFT_525091</name>
</gene>
<evidence type="ECO:0000313" key="2">
    <source>
        <dbReference type="EMBL" id="KAF1911022.1"/>
    </source>
</evidence>
<evidence type="ECO:0000256" key="1">
    <source>
        <dbReference type="SAM" id="MobiDB-lite"/>
    </source>
</evidence>
<feature type="region of interest" description="Disordered" evidence="1">
    <location>
        <begin position="265"/>
        <end position="332"/>
    </location>
</feature>
<dbReference type="EMBL" id="ML979147">
    <property type="protein sequence ID" value="KAF1911022.1"/>
    <property type="molecule type" value="Genomic_DNA"/>
</dbReference>